<dbReference type="PROSITE" id="PS00178">
    <property type="entry name" value="AA_TRNA_LIGASE_I"/>
    <property type="match status" value="1"/>
</dbReference>
<dbReference type="GeneID" id="91090475"/>
<dbReference type="InterPro" id="IPR045462">
    <property type="entry name" value="aa-tRNA-synth_I_cd-bd"/>
</dbReference>
<dbReference type="SUPFAM" id="SSF48163">
    <property type="entry name" value="An anticodon-binding domain of class I aminoacyl-tRNA synthetases"/>
    <property type="match status" value="1"/>
</dbReference>
<dbReference type="InterPro" id="IPR020751">
    <property type="entry name" value="aa-tRNA-synth_I_codon-bd_sub2"/>
</dbReference>
<dbReference type="Proteomes" id="UP000094043">
    <property type="component" value="Chromosome 8"/>
</dbReference>
<dbReference type="InterPro" id="IPR008925">
    <property type="entry name" value="aa_tRNA-synth_I_cd-bd_sf"/>
</dbReference>
<sequence length="585" mass="66917">MYRSSQPCVRQLPNISQCRLTRPSHSLPFHAVPANNTTNARLRFAPSPTGHLHLGGLRTALFNHILAKKWKGKWLLRIEDTDRARYTEGAVESVRSALLWAGLEYDEGVGVGGSFGPYAQSDRLDIYHHYTKELLLRGEAYECFCSLQELELIKLSLTKQGLQHSYDGRCRHLSEEEVTRRKRLGHKYIVRFKNTPGKLDFPPDMIFGDHQPNAVIGPDDFVLLKSDGWPTYHLASVIDDHLMEITHVLRGEEWLPSIPKHHRLYQAFGWVPPQFAHLPLLCNPDGTKLSKRRGDTFVQHYKRLGYEPEALLNFLALMGWDYHSALESSSQLNLDPHLRIDGHSLYELFTLPQLIAAFDPSHINHRKAAVNQSKLDFLNKLHLRRKAGRLDKGGLIVEVGKISHRHDTTERDILVKRFQSLLREETALKGCKSIDDLNFVGKVFDAELPRTTILPEMPLHSIFYFLSPTYTCQESQSILSTLNLRLYCQYAHLFADTLESHADAASGVDEDLVWSVIRKIMEISGATKKSQLLIPIRHALTERRQGPSIPELVVVLGLDESLSRLRRGEEFVRNQDLARRERHNE</sequence>
<dbReference type="EC" id="6.1.1.17" evidence="3"/>
<dbReference type="InterPro" id="IPR000924">
    <property type="entry name" value="Glu/Gln-tRNA-synth"/>
</dbReference>
<protein>
    <recommendedName>
        <fullName evidence="10">Glutamate--tRNA ligase, mitochondrial</fullName>
        <ecNumber evidence="3">6.1.1.17</ecNumber>
    </recommendedName>
    <alternativeName>
        <fullName evidence="9">Glutamyl-tRNA synthetase</fullName>
    </alternativeName>
</protein>
<dbReference type="OrthoDB" id="428822at2759"/>
<reference evidence="13" key="2">
    <citation type="journal article" date="2022" name="Elife">
        <title>Obligate sexual reproduction of a homothallic fungus closely related to the Cryptococcus pathogenic species complex.</title>
        <authorList>
            <person name="Passer A.R."/>
            <person name="Clancey S.A."/>
            <person name="Shea T."/>
            <person name="David-Palma M."/>
            <person name="Averette A.F."/>
            <person name="Boekhout T."/>
            <person name="Porcel B.M."/>
            <person name="Nowrousian M."/>
            <person name="Cuomo C.A."/>
            <person name="Sun S."/>
            <person name="Heitman J."/>
            <person name="Coelho M.A."/>
        </authorList>
    </citation>
    <scope>NUCLEOTIDE SEQUENCE</scope>
    <source>
        <strain evidence="13">CBS 7841</strain>
    </source>
</reference>
<dbReference type="RefSeq" id="XP_066071720.1">
    <property type="nucleotide sequence ID" value="XM_066215623.1"/>
</dbReference>
<dbReference type="Pfam" id="PF19269">
    <property type="entry name" value="Anticodon_2"/>
    <property type="match status" value="1"/>
</dbReference>
<feature type="domain" description="Aminoacyl-tRNA synthetase class I anticodon-binding" evidence="12">
    <location>
        <begin position="437"/>
        <end position="568"/>
    </location>
</feature>
<feature type="domain" description="Glutamyl/glutaminyl-tRNA synthetase class Ib catalytic" evidence="11">
    <location>
        <begin position="41"/>
        <end position="327"/>
    </location>
</feature>
<dbReference type="VEuPathDB" id="FungiDB:L203_02730"/>
<evidence type="ECO:0000256" key="9">
    <source>
        <dbReference type="ARBA" id="ARBA00030865"/>
    </source>
</evidence>
<reference evidence="13" key="1">
    <citation type="submission" date="2016-06" db="EMBL/GenBank/DDBJ databases">
        <authorList>
            <person name="Cuomo C."/>
            <person name="Litvintseva A."/>
            <person name="Heitman J."/>
            <person name="Chen Y."/>
            <person name="Sun S."/>
            <person name="Springer D."/>
            <person name="Dromer F."/>
            <person name="Young S."/>
            <person name="Zeng Q."/>
            <person name="Chapman S."/>
            <person name="Gujja S."/>
            <person name="Saif S."/>
            <person name="Birren B."/>
        </authorList>
    </citation>
    <scope>NUCLEOTIDE SEQUENCE</scope>
    <source>
        <strain evidence="13">CBS 7841</strain>
    </source>
</reference>
<comment type="subcellular location">
    <subcellularLocation>
        <location evidence="1">Mitochondrion</location>
    </subcellularLocation>
</comment>
<evidence type="ECO:0000256" key="7">
    <source>
        <dbReference type="ARBA" id="ARBA00022917"/>
    </source>
</evidence>
<gene>
    <name evidence="13" type="ORF">L203_106267</name>
</gene>
<evidence type="ECO:0000256" key="1">
    <source>
        <dbReference type="ARBA" id="ARBA00004173"/>
    </source>
</evidence>
<dbReference type="InterPro" id="IPR049940">
    <property type="entry name" value="GluQ/Sye"/>
</dbReference>
<dbReference type="InterPro" id="IPR020058">
    <property type="entry name" value="Glu/Gln-tRNA-synth_Ib_cat-dom"/>
</dbReference>
<evidence type="ECO:0000313" key="14">
    <source>
        <dbReference type="Proteomes" id="UP000094043"/>
    </source>
</evidence>
<dbReference type="CDD" id="cd00808">
    <property type="entry name" value="GluRS_core"/>
    <property type="match status" value="1"/>
</dbReference>
<dbReference type="GO" id="GO:0005739">
    <property type="term" value="C:mitochondrion"/>
    <property type="evidence" value="ECO:0007669"/>
    <property type="project" value="UniProtKB-SubCell"/>
</dbReference>
<accession>A0A1E3IJE6</accession>
<dbReference type="HAMAP" id="MF_00022">
    <property type="entry name" value="Glu_tRNA_synth_type1"/>
    <property type="match status" value="1"/>
</dbReference>
<comment type="similarity">
    <text evidence="2">Belongs to the class-I aminoacyl-tRNA synthetase family. Glutamate--tRNA ligase type 1 subfamily.</text>
</comment>
<dbReference type="Gene3D" id="3.40.50.620">
    <property type="entry name" value="HUPs"/>
    <property type="match status" value="1"/>
</dbReference>
<evidence type="ECO:0000256" key="8">
    <source>
        <dbReference type="ARBA" id="ARBA00023146"/>
    </source>
</evidence>
<keyword evidence="5" id="KW-0547">Nucleotide-binding</keyword>
<dbReference type="InterPro" id="IPR033910">
    <property type="entry name" value="GluRS_core"/>
</dbReference>
<dbReference type="GO" id="GO:0005524">
    <property type="term" value="F:ATP binding"/>
    <property type="evidence" value="ECO:0007669"/>
    <property type="project" value="UniProtKB-KW"/>
</dbReference>
<evidence type="ECO:0000259" key="11">
    <source>
        <dbReference type="Pfam" id="PF00749"/>
    </source>
</evidence>
<dbReference type="GO" id="GO:0000049">
    <property type="term" value="F:tRNA binding"/>
    <property type="evidence" value="ECO:0007669"/>
    <property type="project" value="InterPro"/>
</dbReference>
<proteinExistence type="inferred from homology"/>
<evidence type="ECO:0000256" key="10">
    <source>
        <dbReference type="ARBA" id="ARBA00072917"/>
    </source>
</evidence>
<dbReference type="EMBL" id="CP143791">
    <property type="protein sequence ID" value="WVN91020.1"/>
    <property type="molecule type" value="Genomic_DNA"/>
</dbReference>
<keyword evidence="8" id="KW-0030">Aminoacyl-tRNA synthetase</keyword>
<organism evidence="13 14">
    <name type="scientific">Cryptococcus depauperatus CBS 7841</name>
    <dbReference type="NCBI Taxonomy" id="1295531"/>
    <lineage>
        <taxon>Eukaryota</taxon>
        <taxon>Fungi</taxon>
        <taxon>Dikarya</taxon>
        <taxon>Basidiomycota</taxon>
        <taxon>Agaricomycotina</taxon>
        <taxon>Tremellomycetes</taxon>
        <taxon>Tremellales</taxon>
        <taxon>Cryptococcaceae</taxon>
        <taxon>Cryptococcus</taxon>
    </lineage>
</organism>
<evidence type="ECO:0000256" key="6">
    <source>
        <dbReference type="ARBA" id="ARBA00022840"/>
    </source>
</evidence>
<evidence type="ECO:0000259" key="12">
    <source>
        <dbReference type="Pfam" id="PF19269"/>
    </source>
</evidence>
<evidence type="ECO:0000313" key="13">
    <source>
        <dbReference type="EMBL" id="WVN91020.1"/>
    </source>
</evidence>
<dbReference type="InterPro" id="IPR014729">
    <property type="entry name" value="Rossmann-like_a/b/a_fold"/>
</dbReference>
<keyword evidence="14" id="KW-1185">Reference proteome</keyword>
<dbReference type="GO" id="GO:0004818">
    <property type="term" value="F:glutamate-tRNA ligase activity"/>
    <property type="evidence" value="ECO:0007669"/>
    <property type="project" value="UniProtKB-EC"/>
</dbReference>
<dbReference type="PANTHER" id="PTHR43311">
    <property type="entry name" value="GLUTAMATE--TRNA LIGASE"/>
    <property type="match status" value="1"/>
</dbReference>
<dbReference type="InterPro" id="IPR004527">
    <property type="entry name" value="Glu-tRNA-ligase_bac/mito"/>
</dbReference>
<reference evidence="13" key="3">
    <citation type="submission" date="2024-01" db="EMBL/GenBank/DDBJ databases">
        <authorList>
            <person name="Coelho M.A."/>
            <person name="David-Palma M."/>
            <person name="Shea T."/>
            <person name="Sun S."/>
            <person name="Cuomo C.A."/>
            <person name="Heitman J."/>
        </authorList>
    </citation>
    <scope>NUCLEOTIDE SEQUENCE</scope>
    <source>
        <strain evidence="13">CBS 7841</strain>
    </source>
</reference>
<dbReference type="PANTHER" id="PTHR43311:SF2">
    <property type="entry name" value="GLUTAMATE--TRNA LIGASE, MITOCHONDRIAL-RELATED"/>
    <property type="match status" value="1"/>
</dbReference>
<dbReference type="PRINTS" id="PR00987">
    <property type="entry name" value="TRNASYNTHGLU"/>
</dbReference>
<dbReference type="SUPFAM" id="SSF52374">
    <property type="entry name" value="Nucleotidylyl transferase"/>
    <property type="match status" value="1"/>
</dbReference>
<evidence type="ECO:0000256" key="4">
    <source>
        <dbReference type="ARBA" id="ARBA00022598"/>
    </source>
</evidence>
<dbReference type="FunFam" id="3.40.50.620:FF:000045">
    <property type="entry name" value="Glutamate--tRNA ligase, mitochondrial"/>
    <property type="match status" value="1"/>
</dbReference>
<keyword evidence="6" id="KW-0067">ATP-binding</keyword>
<dbReference type="AlphaFoldDB" id="A0A1E3IJE6"/>
<dbReference type="NCBIfam" id="TIGR00464">
    <property type="entry name" value="gltX_bact"/>
    <property type="match status" value="1"/>
</dbReference>
<dbReference type="GO" id="GO:0006424">
    <property type="term" value="P:glutamyl-tRNA aminoacylation"/>
    <property type="evidence" value="ECO:0007669"/>
    <property type="project" value="InterPro"/>
</dbReference>
<keyword evidence="4 13" id="KW-0436">Ligase</keyword>
<dbReference type="InterPro" id="IPR001412">
    <property type="entry name" value="aa-tRNA-synth_I_CS"/>
</dbReference>
<keyword evidence="7" id="KW-0648">Protein biosynthesis</keyword>
<dbReference type="Gene3D" id="1.10.10.350">
    <property type="match status" value="1"/>
</dbReference>
<dbReference type="GO" id="GO:0008270">
    <property type="term" value="F:zinc ion binding"/>
    <property type="evidence" value="ECO:0007669"/>
    <property type="project" value="InterPro"/>
</dbReference>
<evidence type="ECO:0000256" key="5">
    <source>
        <dbReference type="ARBA" id="ARBA00022741"/>
    </source>
</evidence>
<dbReference type="Pfam" id="PF00749">
    <property type="entry name" value="tRNA-synt_1c"/>
    <property type="match status" value="1"/>
</dbReference>
<dbReference type="KEGG" id="cdep:91090475"/>
<name>A0A1E3IJE6_9TREE</name>
<evidence type="ECO:0000256" key="2">
    <source>
        <dbReference type="ARBA" id="ARBA00007894"/>
    </source>
</evidence>
<evidence type="ECO:0000256" key="3">
    <source>
        <dbReference type="ARBA" id="ARBA00012835"/>
    </source>
</evidence>